<feature type="region of interest" description="Disordered" evidence="2">
    <location>
        <begin position="1"/>
        <end position="82"/>
    </location>
</feature>
<gene>
    <name evidence="3" type="ORF">AK812_SmicGene2277</name>
</gene>
<comment type="caution">
    <text evidence="3">The sequence shown here is derived from an EMBL/GenBank/DDBJ whole genome shotgun (WGS) entry which is preliminary data.</text>
</comment>
<feature type="compositionally biased region" description="Basic and acidic residues" evidence="2">
    <location>
        <begin position="292"/>
        <end position="305"/>
    </location>
</feature>
<proteinExistence type="predicted"/>
<dbReference type="Proteomes" id="UP000186817">
    <property type="component" value="Unassembled WGS sequence"/>
</dbReference>
<feature type="region of interest" description="Disordered" evidence="2">
    <location>
        <begin position="402"/>
        <end position="443"/>
    </location>
</feature>
<feature type="compositionally biased region" description="Basic and acidic residues" evidence="2">
    <location>
        <begin position="469"/>
        <end position="482"/>
    </location>
</feature>
<evidence type="ECO:0000256" key="1">
    <source>
        <dbReference type="SAM" id="Coils"/>
    </source>
</evidence>
<feature type="region of interest" description="Disordered" evidence="2">
    <location>
        <begin position="264"/>
        <end position="305"/>
    </location>
</feature>
<dbReference type="AlphaFoldDB" id="A0A1Q9F1R4"/>
<sequence length="499" mass="54398">MPDAAAIDWVPASKKRSRSSDVDQNRMLAAKAAAAAFSSKQGSQAQPFTKEAKPDSTKAAQSDAPPTPEPHASAQEPGPQVFLVKREKRNCDKRCAGALASAKATQPLQEGELQQKQVQASCISLGLQVQLPSGIPCNRVELKRSPAKIEKKKSIEELIKERKEREKNNTPEAIAKREAEEIALDAQKLLKEEEEKKKKEEEEKEARSFLGARLIKAAKKKQYLDDIKEALRVVRKLATSPEEDPSGGVLAVCRERERVRLEAGVDQEDIVAASQAPAEEDEETEEQDEPETQSHLRKEKEKELKKITKKEKKKIAKVASAARLHLSQVAAAQAKEEGKSIAEVGKAATQAAKAWGGDPQDIKLAADLLGWCRATVAEANQAERTSKETALKIAKGSLANVGVHSEITVDPKKTEEEESSSSSSSSSSSVEEEEDLGEMDRHKAKMDGMAAIYYWGMGVVQRRKPSAMHLKEADGGGREDVLHPSPTPVTAKDLAESSN</sequence>
<dbReference type="OrthoDB" id="10609079at2759"/>
<feature type="compositionally biased region" description="Low complexity" evidence="2">
    <location>
        <begin position="420"/>
        <end position="429"/>
    </location>
</feature>
<evidence type="ECO:0000313" key="3">
    <source>
        <dbReference type="EMBL" id="OLQ13630.1"/>
    </source>
</evidence>
<reference evidence="3 4" key="1">
    <citation type="submission" date="2016-02" db="EMBL/GenBank/DDBJ databases">
        <title>Genome analysis of coral dinoflagellate symbionts highlights evolutionary adaptations to a symbiotic lifestyle.</title>
        <authorList>
            <person name="Aranda M."/>
            <person name="Li Y."/>
            <person name="Liew Y.J."/>
            <person name="Baumgarten S."/>
            <person name="Simakov O."/>
            <person name="Wilson M."/>
            <person name="Piel J."/>
            <person name="Ashoor H."/>
            <person name="Bougouffa S."/>
            <person name="Bajic V.B."/>
            <person name="Ryu T."/>
            <person name="Ravasi T."/>
            <person name="Bayer T."/>
            <person name="Micklem G."/>
            <person name="Kim H."/>
            <person name="Bhak J."/>
            <person name="Lajeunesse T.C."/>
            <person name="Voolstra C.R."/>
        </authorList>
    </citation>
    <scope>NUCLEOTIDE SEQUENCE [LARGE SCALE GENOMIC DNA]</scope>
    <source>
        <strain evidence="3 4">CCMP2467</strain>
    </source>
</reference>
<dbReference type="EMBL" id="LSRX01000025">
    <property type="protein sequence ID" value="OLQ13630.1"/>
    <property type="molecule type" value="Genomic_DNA"/>
</dbReference>
<protein>
    <submittedName>
        <fullName evidence="3">Uncharacterized protein</fullName>
    </submittedName>
</protein>
<organism evidence="3 4">
    <name type="scientific">Symbiodinium microadriaticum</name>
    <name type="common">Dinoflagellate</name>
    <name type="synonym">Zooxanthella microadriatica</name>
    <dbReference type="NCBI Taxonomy" id="2951"/>
    <lineage>
        <taxon>Eukaryota</taxon>
        <taxon>Sar</taxon>
        <taxon>Alveolata</taxon>
        <taxon>Dinophyceae</taxon>
        <taxon>Suessiales</taxon>
        <taxon>Symbiodiniaceae</taxon>
        <taxon>Symbiodinium</taxon>
    </lineage>
</organism>
<name>A0A1Q9F1R4_SYMMI</name>
<evidence type="ECO:0000313" key="4">
    <source>
        <dbReference type="Proteomes" id="UP000186817"/>
    </source>
</evidence>
<feature type="compositionally biased region" description="Low complexity" evidence="2">
    <location>
        <begin position="29"/>
        <end position="46"/>
    </location>
</feature>
<keyword evidence="4" id="KW-1185">Reference proteome</keyword>
<feature type="compositionally biased region" description="Acidic residues" evidence="2">
    <location>
        <begin position="278"/>
        <end position="291"/>
    </location>
</feature>
<feature type="coiled-coil region" evidence="1">
    <location>
        <begin position="148"/>
        <end position="207"/>
    </location>
</feature>
<keyword evidence="1" id="KW-0175">Coiled coil</keyword>
<evidence type="ECO:0000256" key="2">
    <source>
        <dbReference type="SAM" id="MobiDB-lite"/>
    </source>
</evidence>
<feature type="region of interest" description="Disordered" evidence="2">
    <location>
        <begin position="465"/>
        <end position="499"/>
    </location>
</feature>
<accession>A0A1Q9F1R4</accession>